<protein>
    <submittedName>
        <fullName evidence="2">DUF262 domain-containing protein</fullName>
    </submittedName>
</protein>
<gene>
    <name evidence="2" type="ORF">GUY60_18220</name>
</gene>
<evidence type="ECO:0000259" key="1">
    <source>
        <dbReference type="Pfam" id="PF03235"/>
    </source>
</evidence>
<dbReference type="OrthoDB" id="9787127at2"/>
<feature type="domain" description="GmrSD restriction endonucleases N-terminal" evidence="1">
    <location>
        <begin position="11"/>
        <end position="212"/>
    </location>
</feature>
<dbReference type="PANTHER" id="PTHR37292">
    <property type="entry name" value="VNG6097C"/>
    <property type="match status" value="1"/>
</dbReference>
<dbReference type="Pfam" id="PF03235">
    <property type="entry name" value="GmrSD_N"/>
    <property type="match status" value="1"/>
</dbReference>
<name>A0A964UQB8_9ACTN</name>
<accession>A0A964UQB8</accession>
<dbReference type="RefSeq" id="WP_161699103.1">
    <property type="nucleotide sequence ID" value="NZ_JAAAHS010000133.1"/>
</dbReference>
<dbReference type="AlphaFoldDB" id="A0A964UQB8"/>
<sequence length="667" mass="72214">MAVERTNRDVRTLISQIAAGEIKLPEIQRGYVWKASQVARLIESLYRGYPAGSLLFWKTAHVAETRGAAIGAPQALASVIPLYLLDGQQRLTSLFRVLTDHAEAQVVFNIETEAFQNQSAATRRNKKWIKVYDVVGPDADVFMVHSELKSTGLDIPDVEIGHRLSALQKITQRDFHMEVLHDFDYEEVAEIFVRVNSGGRALKTTDLALATLSARAPGFLGQLEAESARWAARGYGALDVNFLIKALTLNLSISGKRLSSVAKLTAASAESVEEGWAKVQRGLSKVVPMLQEKLLVPTTSLIPSLAALHPLIVYYGRQPNDGEIPESIENGLLYWFMAATARNRYGGATDTALTQDIKVLGSETPVKGLLSNVGIGGIGISVAADDLVGRSHQSPYLMFSYLAAAHADAVDWWDGELVSASVDGSGKPQYSLVHPAVTLHGHRGKFSSAEINELANIVFVSQYTAKNMIGSRAPAAYVKDVAASDLAAHAIPSDPALLETVSYRKFLSARRELLAERITALLDRFRPEFLGGGGISADGQEGRSLELSGYAGSGRSVLVADAELQGQRWIGWIYRSELEAALDAASAGLASDVPVGDEAAAMRIDDEGIVTFAVGPFLIRASLDQWRSVVKQAFDDALPLDECPDPTDEQWLAETEEFLLSNAGTRV</sequence>
<dbReference type="EMBL" id="JAAAHS010000133">
    <property type="protein sequence ID" value="NBE53321.1"/>
    <property type="molecule type" value="Genomic_DNA"/>
</dbReference>
<keyword evidence="3" id="KW-1185">Reference proteome</keyword>
<comment type="caution">
    <text evidence="2">The sequence shown here is derived from an EMBL/GenBank/DDBJ whole genome shotgun (WGS) entry which is preliminary data.</text>
</comment>
<organism evidence="2 3">
    <name type="scientific">Streptomyces boluensis</name>
    <dbReference type="NCBI Taxonomy" id="1775135"/>
    <lineage>
        <taxon>Bacteria</taxon>
        <taxon>Bacillati</taxon>
        <taxon>Actinomycetota</taxon>
        <taxon>Actinomycetes</taxon>
        <taxon>Kitasatosporales</taxon>
        <taxon>Streptomycetaceae</taxon>
        <taxon>Streptomyces</taxon>
    </lineage>
</organism>
<dbReference type="PANTHER" id="PTHR37292:SF2">
    <property type="entry name" value="DUF262 DOMAIN-CONTAINING PROTEIN"/>
    <property type="match status" value="1"/>
</dbReference>
<dbReference type="Proteomes" id="UP000598297">
    <property type="component" value="Unassembled WGS sequence"/>
</dbReference>
<reference evidence="2" key="1">
    <citation type="submission" date="2020-01" db="EMBL/GenBank/DDBJ databases">
        <title>Whole-genome analyses of novel actinobacteria.</title>
        <authorList>
            <person name="Sahin N."/>
        </authorList>
    </citation>
    <scope>NUCLEOTIDE SEQUENCE</scope>
    <source>
        <strain evidence="2">YC537</strain>
    </source>
</reference>
<proteinExistence type="predicted"/>
<evidence type="ECO:0000313" key="2">
    <source>
        <dbReference type="EMBL" id="NBE53321.1"/>
    </source>
</evidence>
<dbReference type="InterPro" id="IPR004919">
    <property type="entry name" value="GmrSD_N"/>
</dbReference>
<evidence type="ECO:0000313" key="3">
    <source>
        <dbReference type="Proteomes" id="UP000598297"/>
    </source>
</evidence>